<dbReference type="OrthoDB" id="5295100at2"/>
<feature type="domain" description="Dynamin N-terminal" evidence="1">
    <location>
        <begin position="62"/>
        <end position="273"/>
    </location>
</feature>
<evidence type="ECO:0000313" key="2">
    <source>
        <dbReference type="EMBL" id="SHF84902.1"/>
    </source>
</evidence>
<dbReference type="InterPro" id="IPR045063">
    <property type="entry name" value="Dynamin_N"/>
</dbReference>
<keyword evidence="3" id="KW-1185">Reference proteome</keyword>
<dbReference type="STRING" id="1122156.SAMN02745117_02711"/>
<dbReference type="Gene3D" id="3.40.50.300">
    <property type="entry name" value="P-loop containing nucleotide triphosphate hydrolases"/>
    <property type="match status" value="2"/>
</dbReference>
<gene>
    <name evidence="2" type="ORF">SAMN02745117_02711</name>
</gene>
<sequence>MTISASPFKQRLGQDGQWRERLLQKLRTFERWLADRGLLDMPSRQRLQQLQEKAISEKITVAFVAEPGRGKSALINALFFWHYGQNVMPSVPGKLAQCPMELTWNPLRAVGIYLLPIATRQQTDTLADWRQRENAWVHLPLDLHSADSVATAIACVTETVRVSGEQAQLWGLRSQGEVDDMPAGVVDVPKWRHAVVNFPHPLLKKGLVILDIPGLHAIGAEPEQTLELLPQAQAVVFMLGMDTGLAASDLSLWNHALLTHLDSIGLRLVVLNKADLMWEDAQHQGMEHMAVRQHCESVAQTLQIPVAHVVPVAAQKARTARVQRDSSLWQASGLGRLEAILVDGLLDKRQQLFSSLLHRHVLQVQQHVAQQLQVRIRHNTQQAIEMADLQGQNKQAMYSVRIRMARERQVFETSVAQVRAARAQQQKLLNKLFQQLGTSAVKKHLHALAEAVQQPVPPHARDWDWLYAQAFQHLQQVLQASQQQAEAMRTTLAQVLERLNQSGHFLLDEPTPPDLREFCNDLQKIADSHRAAFAHGTIAALQWRESGTRLLATLGMRVRSVFEAAANELELWSKTNMASLDVQLRARRQNFVARGKTLTRIQQADVGLEKRLVQIRQRFDALKQDERLLHTMVHAVLQAPPPQMAADAVPQGHIVAEATASAAEPSQQPLTP</sequence>
<dbReference type="PANTHER" id="PTHR43681:SF1">
    <property type="entry name" value="SARCALUMENIN"/>
    <property type="match status" value="1"/>
</dbReference>
<dbReference type="Proteomes" id="UP000184327">
    <property type="component" value="Unassembled WGS sequence"/>
</dbReference>
<protein>
    <submittedName>
        <fullName evidence="2">Dynamin family protein</fullName>
    </submittedName>
</protein>
<dbReference type="Pfam" id="PF00350">
    <property type="entry name" value="Dynamin_N"/>
    <property type="match status" value="1"/>
</dbReference>
<evidence type="ECO:0000313" key="3">
    <source>
        <dbReference type="Proteomes" id="UP000184327"/>
    </source>
</evidence>
<dbReference type="SUPFAM" id="SSF52540">
    <property type="entry name" value="P-loop containing nucleoside triphosphate hydrolases"/>
    <property type="match status" value="1"/>
</dbReference>
<dbReference type="EMBL" id="FQUZ01000047">
    <property type="protein sequence ID" value="SHF84902.1"/>
    <property type="molecule type" value="Genomic_DNA"/>
</dbReference>
<evidence type="ECO:0000259" key="1">
    <source>
        <dbReference type="Pfam" id="PF00350"/>
    </source>
</evidence>
<reference evidence="2 3" key="1">
    <citation type="submission" date="2016-11" db="EMBL/GenBank/DDBJ databases">
        <authorList>
            <person name="Jaros S."/>
            <person name="Januszkiewicz K."/>
            <person name="Wedrychowicz H."/>
        </authorList>
    </citation>
    <scope>NUCLEOTIDE SEQUENCE [LARGE SCALE GENOMIC DNA]</scope>
    <source>
        <strain evidence="2 3">DSM 16112</strain>
    </source>
</reference>
<dbReference type="PANTHER" id="PTHR43681">
    <property type="entry name" value="TRANSMEMBRANE GTPASE FZO"/>
    <property type="match status" value="1"/>
</dbReference>
<proteinExistence type="predicted"/>
<dbReference type="InterPro" id="IPR051943">
    <property type="entry name" value="TRAFAC_Dynamin-like_GTPase"/>
</dbReference>
<dbReference type="AlphaFoldDB" id="A0A1M5F116"/>
<name>A0A1M5F116_9BURK</name>
<accession>A0A1M5F116</accession>
<dbReference type="InterPro" id="IPR027417">
    <property type="entry name" value="P-loop_NTPase"/>
</dbReference>
<dbReference type="RefSeq" id="WP_073357197.1">
    <property type="nucleotide sequence ID" value="NZ_FQUZ01000047.1"/>
</dbReference>
<organism evidence="2 3">
    <name type="scientific">Lampropedia hyalina DSM 16112</name>
    <dbReference type="NCBI Taxonomy" id="1122156"/>
    <lineage>
        <taxon>Bacteria</taxon>
        <taxon>Pseudomonadati</taxon>
        <taxon>Pseudomonadota</taxon>
        <taxon>Betaproteobacteria</taxon>
        <taxon>Burkholderiales</taxon>
        <taxon>Comamonadaceae</taxon>
        <taxon>Lampropedia</taxon>
    </lineage>
</organism>